<dbReference type="EMBL" id="FN596241">
    <property type="protein sequence ID" value="CBI33374.3"/>
    <property type="molecule type" value="Genomic_DNA"/>
</dbReference>
<dbReference type="InterPro" id="IPR053016">
    <property type="entry name" value="CTF18-RFC_complex"/>
</dbReference>
<evidence type="ECO:0000313" key="4">
    <source>
        <dbReference type="Proteomes" id="UP000009183"/>
    </source>
</evidence>
<evidence type="ECO:0000313" key="3">
    <source>
        <dbReference type="EMBL" id="CBI33374.3"/>
    </source>
</evidence>
<evidence type="ECO:0000256" key="1">
    <source>
        <dbReference type="ARBA" id="ARBA00004123"/>
    </source>
</evidence>
<dbReference type="AlphaFoldDB" id="D7TSA2"/>
<evidence type="ECO:0000256" key="2">
    <source>
        <dbReference type="ARBA" id="ARBA00023242"/>
    </source>
</evidence>
<dbReference type="PANTHER" id="PTHR46765:SF1">
    <property type="entry name" value="P-LOOP CONTAINING NUCLEOSIDE TRIPHOSPHATE HYDROLASES SUPERFAMILY PROTEIN"/>
    <property type="match status" value="1"/>
</dbReference>
<dbReference type="GO" id="GO:0005634">
    <property type="term" value="C:nucleus"/>
    <property type="evidence" value="ECO:0007669"/>
    <property type="project" value="UniProtKB-SubCell"/>
</dbReference>
<keyword evidence="4" id="KW-1185">Reference proteome</keyword>
<proteinExistence type="predicted"/>
<dbReference type="PaxDb" id="29760-VIT_05s0051g00970.t01"/>
<reference evidence="4" key="1">
    <citation type="journal article" date="2007" name="Nature">
        <title>The grapevine genome sequence suggests ancestral hexaploidization in major angiosperm phyla.</title>
        <authorList>
            <consortium name="The French-Italian Public Consortium for Grapevine Genome Characterization."/>
            <person name="Jaillon O."/>
            <person name="Aury J.-M."/>
            <person name="Noel B."/>
            <person name="Policriti A."/>
            <person name="Clepet C."/>
            <person name="Casagrande A."/>
            <person name="Choisne N."/>
            <person name="Aubourg S."/>
            <person name="Vitulo N."/>
            <person name="Jubin C."/>
            <person name="Vezzi A."/>
            <person name="Legeai F."/>
            <person name="Hugueney P."/>
            <person name="Dasilva C."/>
            <person name="Horner D."/>
            <person name="Mica E."/>
            <person name="Jublot D."/>
            <person name="Poulain J."/>
            <person name="Bruyere C."/>
            <person name="Billault A."/>
            <person name="Segurens B."/>
            <person name="Gouyvenoux M."/>
            <person name="Ugarte E."/>
            <person name="Cattonaro F."/>
            <person name="Anthouard V."/>
            <person name="Vico V."/>
            <person name="Del Fabbro C."/>
            <person name="Alaux M."/>
            <person name="Di Gaspero G."/>
            <person name="Dumas V."/>
            <person name="Felice N."/>
            <person name="Paillard S."/>
            <person name="Juman I."/>
            <person name="Moroldo M."/>
            <person name="Scalabrin S."/>
            <person name="Canaguier A."/>
            <person name="Le Clainche I."/>
            <person name="Malacrida G."/>
            <person name="Durand E."/>
            <person name="Pesole G."/>
            <person name="Laucou V."/>
            <person name="Chatelet P."/>
            <person name="Merdinoglu D."/>
            <person name="Delledonne M."/>
            <person name="Pezzotti M."/>
            <person name="Lecharny A."/>
            <person name="Scarpelli C."/>
            <person name="Artiguenave F."/>
            <person name="Pe M.E."/>
            <person name="Valle G."/>
            <person name="Morgante M."/>
            <person name="Caboche M."/>
            <person name="Adam-Blondon A.-F."/>
            <person name="Weissenbach J."/>
            <person name="Quetier F."/>
            <person name="Wincker P."/>
        </authorList>
    </citation>
    <scope>NUCLEOTIDE SEQUENCE [LARGE SCALE GENOMIC DNA]</scope>
    <source>
        <strain evidence="4">cv. Pinot noir / PN40024</strain>
    </source>
</reference>
<keyword evidence="2" id="KW-0539">Nucleus</keyword>
<dbReference type="HOGENOM" id="CLU_2164991_0_0_1"/>
<protein>
    <submittedName>
        <fullName evidence="3">Uncharacterized protein</fullName>
    </submittedName>
</protein>
<dbReference type="eggNOG" id="KOG1969">
    <property type="taxonomic scope" value="Eukaryota"/>
</dbReference>
<dbReference type="InParanoid" id="D7TSA2"/>
<comment type="subcellular location">
    <subcellularLocation>
        <location evidence="1">Nucleus</location>
    </subcellularLocation>
</comment>
<gene>
    <name evidence="3" type="ordered locus">VIT_05s0051g00970</name>
</gene>
<name>D7TSA2_VITVI</name>
<accession>D7TSA2</accession>
<dbReference type="PANTHER" id="PTHR46765">
    <property type="entry name" value="P-LOOP CONTAINING NUCLEOSIDE TRIPHOSPHATE HYDROLASES SUPERFAMILY PROTEIN"/>
    <property type="match status" value="1"/>
</dbReference>
<dbReference type="Proteomes" id="UP000009183">
    <property type="component" value="Chromosome 5"/>
</dbReference>
<dbReference type="STRING" id="29760.D7TSA2"/>
<organism evidence="3 4">
    <name type="scientific">Vitis vinifera</name>
    <name type="common">Grape</name>
    <dbReference type="NCBI Taxonomy" id="29760"/>
    <lineage>
        <taxon>Eukaryota</taxon>
        <taxon>Viridiplantae</taxon>
        <taxon>Streptophyta</taxon>
        <taxon>Embryophyta</taxon>
        <taxon>Tracheophyta</taxon>
        <taxon>Spermatophyta</taxon>
        <taxon>Magnoliopsida</taxon>
        <taxon>eudicotyledons</taxon>
        <taxon>Gunneridae</taxon>
        <taxon>Pentapetalae</taxon>
        <taxon>rosids</taxon>
        <taxon>Vitales</taxon>
        <taxon>Vitaceae</taxon>
        <taxon>Viteae</taxon>
        <taxon>Vitis</taxon>
    </lineage>
</organism>
<sequence>MQKIVKCLNTLGIFDLVHQYVMCTQEMSLNVYHLLTAITLHHSIAQVQKPRIEWLKSFMRYRMIFMENMGILMSWHKKIAPYSSRHLSTKSFVEDSISPLLHILSPPTLRPVI</sequence>